<dbReference type="Proteomes" id="UP000306954">
    <property type="component" value="Unassembled WGS sequence"/>
</dbReference>
<evidence type="ECO:0000313" key="1">
    <source>
        <dbReference type="EMBL" id="TIB13214.1"/>
    </source>
</evidence>
<dbReference type="AlphaFoldDB" id="A0A4V4MAI1"/>
<evidence type="ECO:0008006" key="5">
    <source>
        <dbReference type="Google" id="ProtNLM"/>
    </source>
</evidence>
<dbReference type="EMBL" id="SPOF01000015">
    <property type="protein sequence ID" value="TIB13214.1"/>
    <property type="molecule type" value="Genomic_DNA"/>
</dbReference>
<accession>A0A4V4MAI1</accession>
<proteinExistence type="predicted"/>
<organism evidence="1 3">
    <name type="scientific">Wallemia ichthyophaga</name>
    <dbReference type="NCBI Taxonomy" id="245174"/>
    <lineage>
        <taxon>Eukaryota</taxon>
        <taxon>Fungi</taxon>
        <taxon>Dikarya</taxon>
        <taxon>Basidiomycota</taxon>
        <taxon>Wallemiomycotina</taxon>
        <taxon>Wallemiomycetes</taxon>
        <taxon>Wallemiales</taxon>
        <taxon>Wallemiaceae</taxon>
        <taxon>Wallemia</taxon>
    </lineage>
</organism>
<sequence length="76" mass="7901">MACQNDCKSCGARDEPTTKCQCKPGECTCVGCWKSAHHKDVSGVDCSSDVAEVIKCTCSGNGSDCGCLKEGRACTC</sequence>
<dbReference type="EMBL" id="SPOI01000015">
    <property type="protein sequence ID" value="TIB40501.1"/>
    <property type="molecule type" value="Genomic_DNA"/>
</dbReference>
<evidence type="ECO:0000313" key="4">
    <source>
        <dbReference type="Proteomes" id="UP000310689"/>
    </source>
</evidence>
<name>A0A4V4MAI1_WALIC</name>
<protein>
    <recommendedName>
        <fullName evidence="5">Metallothionein</fullName>
    </recommendedName>
</protein>
<reference evidence="3 4" key="1">
    <citation type="submission" date="2019-03" db="EMBL/GenBank/DDBJ databases">
        <title>Sequencing 23 genomes of Wallemia ichthyophaga.</title>
        <authorList>
            <person name="Gostincar C."/>
        </authorList>
    </citation>
    <scope>NUCLEOTIDE SEQUENCE [LARGE SCALE GENOMIC DNA]</scope>
    <source>
        <strain evidence="2 4">EXF-6200</strain>
        <strain evidence="1 3">EXF-8621</strain>
    </source>
</reference>
<comment type="caution">
    <text evidence="1">The sequence shown here is derived from an EMBL/GenBank/DDBJ whole genome shotgun (WGS) entry which is preliminary data.</text>
</comment>
<dbReference type="Proteomes" id="UP000310689">
    <property type="component" value="Unassembled WGS sequence"/>
</dbReference>
<evidence type="ECO:0000313" key="3">
    <source>
        <dbReference type="Proteomes" id="UP000306954"/>
    </source>
</evidence>
<evidence type="ECO:0000313" key="2">
    <source>
        <dbReference type="EMBL" id="TIB40501.1"/>
    </source>
</evidence>
<gene>
    <name evidence="2" type="ORF">E3P86_00666</name>
    <name evidence="1" type="ORF">E3P90_01698</name>
</gene>